<dbReference type="EMBL" id="BK059087">
    <property type="protein sequence ID" value="DAE28489.1"/>
    <property type="molecule type" value="Genomic_DNA"/>
</dbReference>
<proteinExistence type="predicted"/>
<protein>
    <submittedName>
        <fullName evidence="1">Uncharacterized protein</fullName>
    </submittedName>
</protein>
<name>A0A8S5RBN8_9VIRU</name>
<sequence>MKKKSFIVHDKETGEEILIASASFCYAVVDNDTTLVNTEDQEFKVAESIKVVQSLYEETEG</sequence>
<reference evidence="1" key="1">
    <citation type="journal article" date="2021" name="Proc. Natl. Acad. Sci. U.S.A.">
        <title>A Catalog of Tens of Thousands of Viruses from Human Metagenomes Reveals Hidden Associations with Chronic Diseases.</title>
        <authorList>
            <person name="Tisza M.J."/>
            <person name="Buck C.B."/>
        </authorList>
    </citation>
    <scope>NUCLEOTIDE SEQUENCE</scope>
    <source>
        <strain evidence="1">Ct9pU4</strain>
    </source>
</reference>
<organism evidence="1">
    <name type="scientific">virus sp. ct9pU4</name>
    <dbReference type="NCBI Taxonomy" id="2828248"/>
    <lineage>
        <taxon>Viruses</taxon>
    </lineage>
</organism>
<accession>A0A8S5RBN8</accession>
<evidence type="ECO:0000313" key="1">
    <source>
        <dbReference type="EMBL" id="DAE28489.1"/>
    </source>
</evidence>